<dbReference type="Pfam" id="PF01535">
    <property type="entry name" value="PPR"/>
    <property type="match status" value="1"/>
</dbReference>
<comment type="similarity">
    <text evidence="1">Belongs to the PPR family. P subfamily.</text>
</comment>
<dbReference type="InterPro" id="IPR011990">
    <property type="entry name" value="TPR-like_helical_dom_sf"/>
</dbReference>
<evidence type="ECO:0000313" key="5">
    <source>
        <dbReference type="Proteomes" id="UP000197138"/>
    </source>
</evidence>
<dbReference type="Proteomes" id="UP000515151">
    <property type="component" value="Chromosome 4"/>
</dbReference>
<reference evidence="4" key="2">
    <citation type="submission" date="2017-06" db="EMBL/GenBank/DDBJ databases">
        <title>The pomegranate genome and the genomics of punicalagin biosynthesis.</title>
        <authorList>
            <person name="Xu C."/>
        </authorList>
    </citation>
    <scope>NUCLEOTIDE SEQUENCE [LARGE SCALE GENOMIC DNA]</scope>
    <source>
        <tissue evidence="4">Fresh leaf</tissue>
    </source>
</reference>
<dbReference type="OrthoDB" id="185373at2759"/>
<sequence length="366" mass="41368">MSTLSRMAAGKSLSGQLYRERNLKRLVEKFKESSTVDRFRTKTGVYEDTVRRLAAAKKFQWIEEILEEQKKYRDISKEGFAVRIISLYGKSGMFENAQKLFDEMPDLKCDQTVLSFNGILSACVNSKKFDVIERLFRELPGKLSVEPDLVSYNIAIKGFCEMGSLDSATSMLDEMEKKGLVPDLVTFNTLLNGFYGKGKLDDGEKIWGRMERSCIAPDVRSYNAKLVGLASAKKMKEAVEAINEMRKKEIKPDIFSFNALIKGYVDDGNLEEAKFWYGEIEKSEHDPSRSTLAMLIPFACDKGDLEFASKLSEAVFLTKCLIDSTILQTVVDSLAKESKSEEAKKLVQLGKSNKYRLYKLKLPSGN</sequence>
<evidence type="ECO:0000313" key="7">
    <source>
        <dbReference type="RefSeq" id="XP_031394719.1"/>
    </source>
</evidence>
<feature type="repeat" description="PPR" evidence="3">
    <location>
        <begin position="218"/>
        <end position="252"/>
    </location>
</feature>
<name>A0A218XEA4_PUNGR</name>
<evidence type="ECO:0000313" key="6">
    <source>
        <dbReference type="Proteomes" id="UP000515151"/>
    </source>
</evidence>
<dbReference type="GeneID" id="116206094"/>
<dbReference type="Gene3D" id="1.25.40.10">
    <property type="entry name" value="Tetratricopeptide repeat domain"/>
    <property type="match status" value="2"/>
</dbReference>
<evidence type="ECO:0000256" key="3">
    <source>
        <dbReference type="PROSITE-ProRule" id="PRU00708"/>
    </source>
</evidence>
<dbReference type="GO" id="GO:0009507">
    <property type="term" value="C:chloroplast"/>
    <property type="evidence" value="ECO:0007669"/>
    <property type="project" value="TreeGrafter"/>
</dbReference>
<feature type="repeat" description="PPR" evidence="3">
    <location>
        <begin position="183"/>
        <end position="217"/>
    </location>
</feature>
<gene>
    <name evidence="7" type="primary">LOC116206094</name>
    <name evidence="4" type="ORF">CDL15_Pgr013026</name>
</gene>
<dbReference type="Proteomes" id="UP000197138">
    <property type="component" value="Unassembled WGS sequence"/>
</dbReference>
<accession>A0A218XEA4</accession>
<feature type="repeat" description="PPR" evidence="3">
    <location>
        <begin position="148"/>
        <end position="182"/>
    </location>
</feature>
<dbReference type="AlphaFoldDB" id="A0A218XEA4"/>
<feature type="repeat" description="PPR" evidence="3">
    <location>
        <begin position="253"/>
        <end position="287"/>
    </location>
</feature>
<reference evidence="5" key="1">
    <citation type="journal article" date="2017" name="Plant J.">
        <title>The pomegranate (Punica granatum L.) genome and the genomics of punicalagin biosynthesis.</title>
        <authorList>
            <person name="Qin G."/>
            <person name="Xu C."/>
            <person name="Ming R."/>
            <person name="Tang H."/>
            <person name="Guyot R."/>
            <person name="Kramer E.M."/>
            <person name="Hu Y."/>
            <person name="Yi X."/>
            <person name="Qi Y."/>
            <person name="Xu X."/>
            <person name="Gao Z."/>
            <person name="Pan H."/>
            <person name="Jian J."/>
            <person name="Tian Y."/>
            <person name="Yue Z."/>
            <person name="Xu Y."/>
        </authorList>
    </citation>
    <scope>NUCLEOTIDE SEQUENCE [LARGE SCALE GENOMIC DNA]</scope>
    <source>
        <strain evidence="5">cv. Dabenzi</strain>
    </source>
</reference>
<dbReference type="RefSeq" id="XP_031394719.1">
    <property type="nucleotide sequence ID" value="XM_031538859.1"/>
</dbReference>
<dbReference type="PANTHER" id="PTHR47936">
    <property type="entry name" value="PPR_LONG DOMAIN-CONTAINING PROTEIN"/>
    <property type="match status" value="1"/>
</dbReference>
<dbReference type="Pfam" id="PF13041">
    <property type="entry name" value="PPR_2"/>
    <property type="match status" value="2"/>
</dbReference>
<proteinExistence type="inferred from homology"/>
<protein>
    <submittedName>
        <fullName evidence="7">Pentatricopeptide repeat-containing protein At1g55890, mitochondrial-like</fullName>
    </submittedName>
</protein>
<dbReference type="GO" id="GO:0010019">
    <property type="term" value="P:chloroplast-nucleus signaling pathway"/>
    <property type="evidence" value="ECO:0007669"/>
    <property type="project" value="TreeGrafter"/>
</dbReference>
<dbReference type="EMBL" id="MTKT01001932">
    <property type="protein sequence ID" value="OWM83545.1"/>
    <property type="molecule type" value="Genomic_DNA"/>
</dbReference>
<dbReference type="NCBIfam" id="TIGR00756">
    <property type="entry name" value="PPR"/>
    <property type="match status" value="4"/>
</dbReference>
<dbReference type="PROSITE" id="PS51375">
    <property type="entry name" value="PPR"/>
    <property type="match status" value="4"/>
</dbReference>
<keyword evidence="2" id="KW-0677">Repeat</keyword>
<reference evidence="6" key="3">
    <citation type="journal article" date="2020" name="Plant Biotechnol. J.">
        <title>The pomegranate (Punica granatum L.) draft genome dissects genetic divergence between soft- and hard-seeded cultivars.</title>
        <authorList>
            <person name="Luo X."/>
            <person name="Li H."/>
            <person name="Wu Z."/>
            <person name="Yao W."/>
            <person name="Zhao P."/>
            <person name="Cao D."/>
            <person name="Yu H."/>
            <person name="Li K."/>
            <person name="Poudel K."/>
            <person name="Zhao D."/>
            <person name="Zhang F."/>
            <person name="Xia X."/>
            <person name="Chen L."/>
            <person name="Wang Q."/>
            <person name="Jing D."/>
            <person name="Cao S."/>
        </authorList>
    </citation>
    <scope>NUCLEOTIDE SEQUENCE [LARGE SCALE GENOMIC DNA]</scope>
</reference>
<dbReference type="GO" id="GO:0031930">
    <property type="term" value="P:mitochondria-nucleus signaling pathway"/>
    <property type="evidence" value="ECO:0007669"/>
    <property type="project" value="TreeGrafter"/>
</dbReference>
<reference evidence="7" key="4">
    <citation type="submission" date="2025-04" db="UniProtKB">
        <authorList>
            <consortium name="RefSeq"/>
        </authorList>
    </citation>
    <scope>IDENTIFICATION</scope>
    <source>
        <tissue evidence="7">Leaf</tissue>
    </source>
</reference>
<evidence type="ECO:0000313" key="4">
    <source>
        <dbReference type="EMBL" id="OWM83545.1"/>
    </source>
</evidence>
<evidence type="ECO:0000256" key="2">
    <source>
        <dbReference type="ARBA" id="ARBA00022737"/>
    </source>
</evidence>
<dbReference type="PANTHER" id="PTHR47936:SF5">
    <property type="entry name" value="PENTACOTRIPEPTIDE-REPEAT REGION OF PRORP DOMAIN-CONTAINING PROTEIN"/>
    <property type="match status" value="1"/>
</dbReference>
<dbReference type="InterPro" id="IPR002885">
    <property type="entry name" value="PPR_rpt"/>
</dbReference>
<organism evidence="4 5">
    <name type="scientific">Punica granatum</name>
    <name type="common">Pomegranate</name>
    <dbReference type="NCBI Taxonomy" id="22663"/>
    <lineage>
        <taxon>Eukaryota</taxon>
        <taxon>Viridiplantae</taxon>
        <taxon>Streptophyta</taxon>
        <taxon>Embryophyta</taxon>
        <taxon>Tracheophyta</taxon>
        <taxon>Spermatophyta</taxon>
        <taxon>Magnoliopsida</taxon>
        <taxon>eudicotyledons</taxon>
        <taxon>Gunneridae</taxon>
        <taxon>Pentapetalae</taxon>
        <taxon>rosids</taxon>
        <taxon>malvids</taxon>
        <taxon>Myrtales</taxon>
        <taxon>Lythraceae</taxon>
        <taxon>Punica</taxon>
    </lineage>
</organism>
<keyword evidence="6" id="KW-1185">Reference proteome</keyword>
<evidence type="ECO:0000256" key="1">
    <source>
        <dbReference type="ARBA" id="ARBA00007626"/>
    </source>
</evidence>